<protein>
    <submittedName>
        <fullName evidence="1">Uncharacterized protein</fullName>
    </submittedName>
</protein>
<accession>A0A810KYF7</accession>
<dbReference type="KEGG" id="aser:Asera_20450"/>
<organism evidence="1 2">
    <name type="scientific">Actinocatenispora sera</name>
    <dbReference type="NCBI Taxonomy" id="390989"/>
    <lineage>
        <taxon>Bacteria</taxon>
        <taxon>Bacillati</taxon>
        <taxon>Actinomycetota</taxon>
        <taxon>Actinomycetes</taxon>
        <taxon>Micromonosporales</taxon>
        <taxon>Micromonosporaceae</taxon>
        <taxon>Actinocatenispora</taxon>
    </lineage>
</organism>
<proteinExistence type="predicted"/>
<evidence type="ECO:0000313" key="2">
    <source>
        <dbReference type="Proteomes" id="UP000680750"/>
    </source>
</evidence>
<dbReference type="RefSeq" id="WP_030446705.1">
    <property type="nucleotide sequence ID" value="NZ_AP023354.1"/>
</dbReference>
<gene>
    <name evidence="1" type="ORF">Asera_20450</name>
</gene>
<keyword evidence="2" id="KW-1185">Reference proteome</keyword>
<dbReference type="EMBL" id="AP023354">
    <property type="protein sequence ID" value="BCJ27937.1"/>
    <property type="molecule type" value="Genomic_DNA"/>
</dbReference>
<reference evidence="1" key="1">
    <citation type="submission" date="2020-08" db="EMBL/GenBank/DDBJ databases">
        <title>Whole genome shotgun sequence of Actinocatenispora sera NBRC 101916.</title>
        <authorList>
            <person name="Komaki H."/>
            <person name="Tamura T."/>
        </authorList>
    </citation>
    <scope>NUCLEOTIDE SEQUENCE</scope>
    <source>
        <strain evidence="1">NBRC 101916</strain>
    </source>
</reference>
<name>A0A810KYF7_9ACTN</name>
<dbReference type="AlphaFoldDB" id="A0A810KYF7"/>
<evidence type="ECO:0000313" key="1">
    <source>
        <dbReference type="EMBL" id="BCJ27937.1"/>
    </source>
</evidence>
<dbReference type="Proteomes" id="UP000680750">
    <property type="component" value="Chromosome"/>
</dbReference>
<sequence>MASLAARIAKAAARAAINGARNQYAKHGTESMSMGQYRDIVTTLGEGNFKRGLADLKKIPAAQRRRMGL</sequence>